<name>A0A3J4GNR7_SALER</name>
<dbReference type="AlphaFoldDB" id="A0A3J4GNR7"/>
<evidence type="ECO:0000313" key="1">
    <source>
        <dbReference type="EMBL" id="MIT89809.1"/>
    </source>
</evidence>
<organism evidence="1">
    <name type="scientific">Salmonella enterica</name>
    <name type="common">Salmonella choleraesuis</name>
    <dbReference type="NCBI Taxonomy" id="28901"/>
    <lineage>
        <taxon>Bacteria</taxon>
        <taxon>Pseudomonadati</taxon>
        <taxon>Pseudomonadota</taxon>
        <taxon>Gammaproteobacteria</taxon>
        <taxon>Enterobacterales</taxon>
        <taxon>Enterobacteriaceae</taxon>
        <taxon>Salmonella</taxon>
    </lineage>
</organism>
<sequence>MRNDGKGSSFGYLCEVGGHRHVLPFHYVQHHVQRKIYAADCTFCCRLSIAEPADGHMLYLALYK</sequence>
<dbReference type="Proteomes" id="UP000839515">
    <property type="component" value="Unassembled WGS sequence"/>
</dbReference>
<gene>
    <name evidence="1" type="ORF">ATP91_05435</name>
</gene>
<proteinExistence type="predicted"/>
<comment type="caution">
    <text evidence="1">The sequence shown here is derived from an EMBL/GenBank/DDBJ whole genome shotgun (WGS) entry which is preliminary data.</text>
</comment>
<reference evidence="1" key="1">
    <citation type="submission" date="2018-08" db="EMBL/GenBank/DDBJ databases">
        <authorList>
            <consortium name="GenomeTrakr network: Whole genome sequencing for foodborne pathogen traceback"/>
        </authorList>
    </citation>
    <scope>NUCLEOTIDE SEQUENCE [LARGE SCALE GENOMIC DNA]</scope>
    <source>
        <strain evidence="1">CFSAN034428</strain>
    </source>
</reference>
<accession>A0A3J4GNR7</accession>
<dbReference type="EMBL" id="RSTU01000003">
    <property type="protein sequence ID" value="MIT89809.1"/>
    <property type="molecule type" value="Genomic_DNA"/>
</dbReference>
<protein>
    <submittedName>
        <fullName evidence="1">Uncharacterized protein</fullName>
    </submittedName>
</protein>